<gene>
    <name evidence="3" type="ORF">HB375_09640</name>
</gene>
<keyword evidence="1" id="KW-0812">Transmembrane</keyword>
<dbReference type="InterPro" id="IPR012038">
    <property type="entry name" value="UCP009471"/>
</dbReference>
<reference evidence="3 4" key="1">
    <citation type="submission" date="2020-03" db="EMBL/GenBank/DDBJ databases">
        <title>The genome sequence of Microvirga sp. c23x22.</title>
        <authorList>
            <person name="Zhang X."/>
        </authorList>
    </citation>
    <scope>NUCLEOTIDE SEQUENCE [LARGE SCALE GENOMIC DNA]</scope>
    <source>
        <strain evidence="4">c23x22</strain>
    </source>
</reference>
<feature type="transmembrane region" description="Helical" evidence="1">
    <location>
        <begin position="21"/>
        <end position="41"/>
    </location>
</feature>
<name>A0ABX0VEV9_9HYPH</name>
<comment type="caution">
    <text evidence="3">The sequence shown here is derived from an EMBL/GenBank/DDBJ whole genome shotgun (WGS) entry which is preliminary data.</text>
</comment>
<evidence type="ECO:0000313" key="3">
    <source>
        <dbReference type="EMBL" id="NIX76876.1"/>
    </source>
</evidence>
<proteinExistence type="predicted"/>
<dbReference type="PIRSF" id="PIRSF009471">
    <property type="entry name" value="UCP009471"/>
    <property type="match status" value="1"/>
</dbReference>
<accession>A0ABX0VEV9</accession>
<dbReference type="RefSeq" id="WP_167672782.1">
    <property type="nucleotide sequence ID" value="NZ_JAATJS010000003.1"/>
</dbReference>
<evidence type="ECO:0000256" key="1">
    <source>
        <dbReference type="SAM" id="Phobius"/>
    </source>
</evidence>
<keyword evidence="1" id="KW-1133">Transmembrane helix</keyword>
<dbReference type="PANTHER" id="PTHR36509:SF2">
    <property type="entry name" value="BLL3101 PROTEIN"/>
    <property type="match status" value="1"/>
</dbReference>
<dbReference type="Gene3D" id="2.60.120.600">
    <property type="entry name" value="Domain of unknown function DUF1214, C-terminal domain"/>
    <property type="match status" value="1"/>
</dbReference>
<keyword evidence="1" id="KW-0472">Membrane</keyword>
<organism evidence="3 4">
    <name type="scientific">Microvirga terricola</name>
    <dbReference type="NCBI Taxonomy" id="2719797"/>
    <lineage>
        <taxon>Bacteria</taxon>
        <taxon>Pseudomonadati</taxon>
        <taxon>Pseudomonadota</taxon>
        <taxon>Alphaproteobacteria</taxon>
        <taxon>Hyphomicrobiales</taxon>
        <taxon>Methylobacteriaceae</taxon>
        <taxon>Microvirga</taxon>
    </lineage>
</organism>
<dbReference type="PANTHER" id="PTHR36509">
    <property type="entry name" value="BLL3101 PROTEIN"/>
    <property type="match status" value="1"/>
</dbReference>
<feature type="domain" description="DUF1214" evidence="2">
    <location>
        <begin position="87"/>
        <end position="184"/>
    </location>
</feature>
<dbReference type="InterPro" id="IPR010621">
    <property type="entry name" value="DUF1214"/>
</dbReference>
<evidence type="ECO:0000313" key="4">
    <source>
        <dbReference type="Proteomes" id="UP000707352"/>
    </source>
</evidence>
<sequence length="207" mass="22398">MRVSPRQAHAGKPRLNLTAVLIVYAFLLALGLGLGSAYAVLKEDPPFGVLRLGPWQTWLKLGSTDADPYMRAIVARRGDIPLATGEGVALIARFDNQGRRFDTSCSYRVGSVTPPARLWTMTIYDRANNLAVTDLGRRGFTSGEIIRNADNKFVITLSRDLQPGNWIQLPAAGSFNIVLRLYDTPGAAGSNLDAGSLPTIERVGCPS</sequence>
<dbReference type="InterPro" id="IPR037049">
    <property type="entry name" value="DUF1214_C_sf"/>
</dbReference>
<protein>
    <submittedName>
        <fullName evidence="3">DUF1214 domain-containing protein</fullName>
    </submittedName>
</protein>
<keyword evidence="4" id="KW-1185">Reference proteome</keyword>
<dbReference type="Proteomes" id="UP000707352">
    <property type="component" value="Unassembled WGS sequence"/>
</dbReference>
<dbReference type="SUPFAM" id="SSF160935">
    <property type="entry name" value="VPA0735-like"/>
    <property type="match status" value="1"/>
</dbReference>
<dbReference type="Pfam" id="PF06742">
    <property type="entry name" value="DUF1214"/>
    <property type="match status" value="1"/>
</dbReference>
<evidence type="ECO:0000259" key="2">
    <source>
        <dbReference type="Pfam" id="PF06742"/>
    </source>
</evidence>
<dbReference type="EMBL" id="JAATJS010000003">
    <property type="protein sequence ID" value="NIX76876.1"/>
    <property type="molecule type" value="Genomic_DNA"/>
</dbReference>